<evidence type="ECO:0000256" key="1">
    <source>
        <dbReference type="ARBA" id="ARBA00004651"/>
    </source>
</evidence>
<evidence type="ECO:0000256" key="6">
    <source>
        <dbReference type="SAM" id="Phobius"/>
    </source>
</evidence>
<reference evidence="7" key="1">
    <citation type="submission" date="2016-10" db="EMBL/GenBank/DDBJ databases">
        <title>Sequence of Gallionella enrichment culture.</title>
        <authorList>
            <person name="Poehlein A."/>
            <person name="Muehling M."/>
            <person name="Daniel R."/>
        </authorList>
    </citation>
    <scope>NUCLEOTIDE SEQUENCE</scope>
</reference>
<dbReference type="InterPro" id="IPR019108">
    <property type="entry name" value="Caa3_assmbl_CtaG-rel"/>
</dbReference>
<dbReference type="Pfam" id="PF09678">
    <property type="entry name" value="Caa3_CtaG"/>
    <property type="match status" value="1"/>
</dbReference>
<evidence type="ECO:0000256" key="3">
    <source>
        <dbReference type="ARBA" id="ARBA00022692"/>
    </source>
</evidence>
<evidence type="ECO:0000256" key="2">
    <source>
        <dbReference type="ARBA" id="ARBA00022475"/>
    </source>
</evidence>
<gene>
    <name evidence="7" type="ORF">GALL_290470</name>
</gene>
<evidence type="ECO:0000256" key="4">
    <source>
        <dbReference type="ARBA" id="ARBA00022989"/>
    </source>
</evidence>
<feature type="transmembrane region" description="Helical" evidence="6">
    <location>
        <begin position="134"/>
        <end position="157"/>
    </location>
</feature>
<dbReference type="AlphaFoldDB" id="A0A1J5QZK0"/>
<keyword evidence="4 6" id="KW-1133">Transmembrane helix</keyword>
<comment type="caution">
    <text evidence="7">The sequence shown here is derived from an EMBL/GenBank/DDBJ whole genome shotgun (WGS) entry which is preliminary data.</text>
</comment>
<keyword evidence="2" id="KW-1003">Cell membrane</keyword>
<feature type="transmembrane region" description="Helical" evidence="6">
    <location>
        <begin position="25"/>
        <end position="45"/>
    </location>
</feature>
<feature type="transmembrane region" description="Helical" evidence="6">
    <location>
        <begin position="202"/>
        <end position="225"/>
    </location>
</feature>
<comment type="subcellular location">
    <subcellularLocation>
        <location evidence="1">Cell membrane</location>
        <topology evidence="1">Multi-pass membrane protein</topology>
    </subcellularLocation>
</comment>
<protein>
    <submittedName>
        <fullName evidence="7">Cytochrome c oxidase caa3 assembly factor (Caa3_CtaG)</fullName>
    </submittedName>
</protein>
<keyword evidence="3 6" id="KW-0812">Transmembrane</keyword>
<feature type="transmembrane region" description="Helical" evidence="6">
    <location>
        <begin position="255"/>
        <end position="277"/>
    </location>
</feature>
<dbReference type="EMBL" id="MLJW01000346">
    <property type="protein sequence ID" value="OIQ89056.1"/>
    <property type="molecule type" value="Genomic_DNA"/>
</dbReference>
<evidence type="ECO:0000313" key="7">
    <source>
        <dbReference type="EMBL" id="OIQ89056.1"/>
    </source>
</evidence>
<sequence>MLCPLPFIDPTRRPMSVLLHWLHPWYPSWPMIAFLLGGALLYLRGSWRRPPSWSRQLWFWLGWGLSWQALQTQWDYVAEHQFFIHMLQQMVLHDLAPLLVIAAWPGPTWRSGLPARWRRRWLLPLRRRAPIRALIAFVLHPLVAAALFGGLVVFWLIPPVHVGVMLNTNLYQLMNWTMVVDGLLFWWLVLDPRPSGPAHLKPGLRIFLPLLAMVPQMAVGAYLALSRIDWYPIYSLCGRAISGIDAITDQHLGGLILWIPGSAVNVWAAIIALRNWIRLSERGRGA</sequence>
<keyword evidence="5 6" id="KW-0472">Membrane</keyword>
<feature type="transmembrane region" description="Helical" evidence="6">
    <location>
        <begin position="169"/>
        <end position="190"/>
    </location>
</feature>
<organism evidence="7">
    <name type="scientific">mine drainage metagenome</name>
    <dbReference type="NCBI Taxonomy" id="410659"/>
    <lineage>
        <taxon>unclassified sequences</taxon>
        <taxon>metagenomes</taxon>
        <taxon>ecological metagenomes</taxon>
    </lineage>
</organism>
<accession>A0A1J5QZK0</accession>
<proteinExistence type="predicted"/>
<name>A0A1J5QZK0_9ZZZZ</name>
<evidence type="ECO:0000256" key="5">
    <source>
        <dbReference type="ARBA" id="ARBA00023136"/>
    </source>
</evidence>
<dbReference type="GO" id="GO:0005886">
    <property type="term" value="C:plasma membrane"/>
    <property type="evidence" value="ECO:0007669"/>
    <property type="project" value="UniProtKB-SubCell"/>
</dbReference>